<feature type="transmembrane region" description="Helical" evidence="6">
    <location>
        <begin position="82"/>
        <end position="101"/>
    </location>
</feature>
<organism evidence="7 8">
    <name type="scientific">Pristionchus entomophagus</name>
    <dbReference type="NCBI Taxonomy" id="358040"/>
    <lineage>
        <taxon>Eukaryota</taxon>
        <taxon>Metazoa</taxon>
        <taxon>Ecdysozoa</taxon>
        <taxon>Nematoda</taxon>
        <taxon>Chromadorea</taxon>
        <taxon>Rhabditida</taxon>
        <taxon>Rhabditina</taxon>
        <taxon>Diplogasteromorpha</taxon>
        <taxon>Diplogasteroidea</taxon>
        <taxon>Neodiplogasteridae</taxon>
        <taxon>Pristionchus</taxon>
    </lineage>
</organism>
<evidence type="ECO:0000256" key="3">
    <source>
        <dbReference type="ARBA" id="ARBA00022692"/>
    </source>
</evidence>
<protein>
    <recommendedName>
        <fullName evidence="9">Vacuolar protein sorting 55</fullName>
    </recommendedName>
</protein>
<feature type="transmembrane region" description="Helical" evidence="6">
    <location>
        <begin position="113"/>
        <end position="136"/>
    </location>
</feature>
<evidence type="ECO:0000256" key="2">
    <source>
        <dbReference type="ARBA" id="ARBA00005645"/>
    </source>
</evidence>
<keyword evidence="4 6" id="KW-1133">Transmembrane helix</keyword>
<proteinExistence type="inferred from homology"/>
<evidence type="ECO:0008006" key="9">
    <source>
        <dbReference type="Google" id="ProtNLM"/>
    </source>
</evidence>
<evidence type="ECO:0000256" key="4">
    <source>
        <dbReference type="ARBA" id="ARBA00022989"/>
    </source>
</evidence>
<comment type="similarity">
    <text evidence="2">Belongs to the OB-RGRP/VPS55 family.</text>
</comment>
<sequence length="181" mass="19362">AACLRSIFLVESFKTSLSIAFSVRYRSEVQLIQIASHRPRTRVHPCSEMAGGVRAVVALAFAGVVGLTLLVLGCALPSYGSWWPMFTIVFYVLSPLPLMIARHYQEDMTGTNACVELSLFLTTGIVVSAFALPTVLAHAGAIAAGAAVFSNLASLTIFGTIVAWFYLHGEEEGWGGSSSLF</sequence>
<accession>A0AAV5SPF2</accession>
<evidence type="ECO:0000256" key="6">
    <source>
        <dbReference type="SAM" id="Phobius"/>
    </source>
</evidence>
<feature type="transmembrane region" description="Helical" evidence="6">
    <location>
        <begin position="55"/>
        <end position="76"/>
    </location>
</feature>
<reference evidence="7" key="1">
    <citation type="submission" date="2023-10" db="EMBL/GenBank/DDBJ databases">
        <title>Genome assembly of Pristionchus species.</title>
        <authorList>
            <person name="Yoshida K."/>
            <person name="Sommer R.J."/>
        </authorList>
    </citation>
    <scope>NUCLEOTIDE SEQUENCE</scope>
    <source>
        <strain evidence="7">RS0144</strain>
    </source>
</reference>
<evidence type="ECO:0000313" key="7">
    <source>
        <dbReference type="EMBL" id="GMS84652.1"/>
    </source>
</evidence>
<dbReference type="EMBL" id="BTSX01000002">
    <property type="protein sequence ID" value="GMS84652.1"/>
    <property type="molecule type" value="Genomic_DNA"/>
</dbReference>
<keyword evidence="8" id="KW-1185">Reference proteome</keyword>
<dbReference type="GO" id="GO:0005768">
    <property type="term" value="C:endosome"/>
    <property type="evidence" value="ECO:0007669"/>
    <property type="project" value="TreeGrafter"/>
</dbReference>
<name>A0AAV5SPF2_9BILA</name>
<evidence type="ECO:0000313" key="8">
    <source>
        <dbReference type="Proteomes" id="UP001432027"/>
    </source>
</evidence>
<dbReference type="InterPro" id="IPR007262">
    <property type="entry name" value="Vps55/LEPROT"/>
</dbReference>
<feature type="transmembrane region" description="Helical" evidence="6">
    <location>
        <begin position="142"/>
        <end position="167"/>
    </location>
</feature>
<dbReference type="GO" id="GO:0032511">
    <property type="term" value="P:late endosome to vacuole transport via multivesicular body sorting pathway"/>
    <property type="evidence" value="ECO:0007669"/>
    <property type="project" value="TreeGrafter"/>
</dbReference>
<keyword evidence="5 6" id="KW-0472">Membrane</keyword>
<gene>
    <name evidence="7" type="ORF">PENTCL1PPCAC_6827</name>
</gene>
<feature type="non-terminal residue" evidence="7">
    <location>
        <position position="1"/>
    </location>
</feature>
<dbReference type="GO" id="GO:0016020">
    <property type="term" value="C:membrane"/>
    <property type="evidence" value="ECO:0007669"/>
    <property type="project" value="UniProtKB-SubCell"/>
</dbReference>
<evidence type="ECO:0000256" key="5">
    <source>
        <dbReference type="ARBA" id="ARBA00023136"/>
    </source>
</evidence>
<keyword evidence="3 6" id="KW-0812">Transmembrane</keyword>
<comment type="caution">
    <text evidence="7">The sequence shown here is derived from an EMBL/GenBank/DDBJ whole genome shotgun (WGS) entry which is preliminary data.</text>
</comment>
<dbReference type="PANTHER" id="PTHR12050">
    <property type="entry name" value="LEPTIN RECEPTOR-RELATED"/>
    <property type="match status" value="1"/>
</dbReference>
<evidence type="ECO:0000256" key="1">
    <source>
        <dbReference type="ARBA" id="ARBA00004141"/>
    </source>
</evidence>
<dbReference type="PANTHER" id="PTHR12050:SF0">
    <property type="entry name" value="RH04491P"/>
    <property type="match status" value="1"/>
</dbReference>
<dbReference type="Pfam" id="PF04133">
    <property type="entry name" value="Vps55"/>
    <property type="match status" value="1"/>
</dbReference>
<comment type="subcellular location">
    <subcellularLocation>
        <location evidence="1">Membrane</location>
        <topology evidence="1">Multi-pass membrane protein</topology>
    </subcellularLocation>
</comment>
<dbReference type="Proteomes" id="UP001432027">
    <property type="component" value="Unassembled WGS sequence"/>
</dbReference>
<dbReference type="AlphaFoldDB" id="A0AAV5SPF2"/>